<dbReference type="InterPro" id="IPR027417">
    <property type="entry name" value="P-loop_NTPase"/>
</dbReference>
<dbReference type="EMBL" id="JADEXP010000052">
    <property type="protein sequence ID" value="MBE9066653.1"/>
    <property type="molecule type" value="Genomic_DNA"/>
</dbReference>
<reference evidence="3" key="1">
    <citation type="submission" date="2020-10" db="EMBL/GenBank/DDBJ databases">
        <authorList>
            <person name="Castelo-Branco R."/>
            <person name="Eusebio N."/>
            <person name="Adriana R."/>
            <person name="Vieira A."/>
            <person name="Brugerolle De Fraissinette N."/>
            <person name="Rezende De Castro R."/>
            <person name="Schneider M.P."/>
            <person name="Vasconcelos V."/>
            <person name="Leao P.N."/>
        </authorList>
    </citation>
    <scope>NUCLEOTIDE SEQUENCE</scope>
    <source>
        <strain evidence="3">LEGE 11479</strain>
    </source>
</reference>
<comment type="caution">
    <text evidence="3">The sequence shown here is derived from an EMBL/GenBank/DDBJ whole genome shotgun (WGS) entry which is preliminary data.</text>
</comment>
<dbReference type="Pfam" id="PF22727">
    <property type="entry name" value="NCH2"/>
    <property type="match status" value="1"/>
</dbReference>
<sequence>MDETSEFLNMPSIPRSYLELIADQKHLTPLQKEAFVERLANIELSDLVVAKILNISRERYSSRMTKVYKIFNIPSGNTPGKAKILFFKVLDMYQRDHPSDKKVSKLVDSAIDSLVQETQEKTQELINAKCGSMQILDMSKPIEVEDIFTEVKITKQILSKRRIELSELVKIVQEIKPDNDTKLNIARLLEGTKLSGVKLVKNYPKLILLGRPGAGKTTFLKYVAVFVNKSEIIPGYVPVFVSLKDFQNQDDQIGLKEYIANELLNCEVNRESFELLLREAKILFLFDGLDEVRKENFNRVIRLIQEISHTYSKNRFIITCRLAASEYKFESFLEAEVCEFTEEQIGTFSRNWFATKKSPQKTEKFINRIRKDEEISEIATNPLLLTLLCMVFEDSEEFPKNQAELYQEGLDVLLRKWDVSRAVERPETYRKLSKNKKEDLLSKIAYATFEKDEGLFKRKTIENQIREYIYNLPRSISAPEELEPDCNSVLDSMIAQHGLITAVAKDIFSFSHRTFHEYFVSLKIVKTLDPEEQQNVLRSLAIHINDYRWQEVFSLVSCMLPNADYLIRLIKHEIDKIVKENQKIDSFLDWLDQKSSAIKSKKKISNLKAIGQVFYFNLVIKHKTIKTQTKSKDFILDSELFTVLISSIFIQNNLHEEAFDLLKEHKDILSLIRQCIARNMATNLKEHLISLKQELPSKTKVSDEWWIENGQRWSNDFRDMIIRYRNIGHDWGFSESEIKSLKEYYDVNKLLSICLSGDCYVSREVREEINSSTLLPIDKDEDETSSLSTFPSSQREDQCLDEAPTALR</sequence>
<organism evidence="3 4">
    <name type="scientific">Leptolyngbya cf. ectocarpi LEGE 11479</name>
    <dbReference type="NCBI Taxonomy" id="1828722"/>
    <lineage>
        <taxon>Bacteria</taxon>
        <taxon>Bacillati</taxon>
        <taxon>Cyanobacteriota</taxon>
        <taxon>Cyanophyceae</taxon>
        <taxon>Leptolyngbyales</taxon>
        <taxon>Leptolyngbyaceae</taxon>
        <taxon>Leptolyngbya group</taxon>
        <taxon>Leptolyngbya</taxon>
    </lineage>
</organism>
<dbReference type="Gene3D" id="3.40.50.300">
    <property type="entry name" value="P-loop containing nucleotide triphosphate hydrolases"/>
    <property type="match status" value="1"/>
</dbReference>
<keyword evidence="4" id="KW-1185">Reference proteome</keyword>
<proteinExistence type="predicted"/>
<evidence type="ECO:0000313" key="4">
    <source>
        <dbReference type="Proteomes" id="UP000615026"/>
    </source>
</evidence>
<name>A0A928X4T6_LEPEC</name>
<dbReference type="InterPro" id="IPR007111">
    <property type="entry name" value="NACHT_NTPase"/>
</dbReference>
<dbReference type="PANTHER" id="PTHR46844:SF1">
    <property type="entry name" value="SLR5058 PROTEIN"/>
    <property type="match status" value="1"/>
</dbReference>
<dbReference type="AlphaFoldDB" id="A0A928X4T6"/>
<dbReference type="PROSITE" id="PS50837">
    <property type="entry name" value="NACHT"/>
    <property type="match status" value="1"/>
</dbReference>
<accession>A0A928X4T6</accession>
<protein>
    <submittedName>
        <fullName evidence="3">NACHT domain-containing protein</fullName>
    </submittedName>
</protein>
<dbReference type="InterPro" id="IPR054501">
    <property type="entry name" value="NCH2"/>
</dbReference>
<evidence type="ECO:0000256" key="1">
    <source>
        <dbReference type="SAM" id="MobiDB-lite"/>
    </source>
</evidence>
<feature type="region of interest" description="Disordered" evidence="1">
    <location>
        <begin position="779"/>
        <end position="808"/>
    </location>
</feature>
<evidence type="ECO:0000313" key="3">
    <source>
        <dbReference type="EMBL" id="MBE9066653.1"/>
    </source>
</evidence>
<dbReference type="PANTHER" id="PTHR46844">
    <property type="entry name" value="SLR5058 PROTEIN"/>
    <property type="match status" value="1"/>
</dbReference>
<gene>
    <name evidence="3" type="ORF">IQ260_08305</name>
</gene>
<dbReference type="SUPFAM" id="SSF52540">
    <property type="entry name" value="P-loop containing nucleoside triphosphate hydrolases"/>
    <property type="match status" value="1"/>
</dbReference>
<dbReference type="Proteomes" id="UP000615026">
    <property type="component" value="Unassembled WGS sequence"/>
</dbReference>
<feature type="domain" description="NACHT" evidence="2">
    <location>
        <begin position="204"/>
        <end position="321"/>
    </location>
</feature>
<dbReference type="Pfam" id="PF05729">
    <property type="entry name" value="NACHT"/>
    <property type="match status" value="1"/>
</dbReference>
<evidence type="ECO:0000259" key="2">
    <source>
        <dbReference type="PROSITE" id="PS50837"/>
    </source>
</evidence>